<proteinExistence type="predicted"/>
<dbReference type="RefSeq" id="WP_078482595.1">
    <property type="nucleotide sequence ID" value="NZ_MPRL01000007.1"/>
</dbReference>
<feature type="region of interest" description="Disordered" evidence="1">
    <location>
        <begin position="96"/>
        <end position="115"/>
    </location>
</feature>
<sequence>MTTEHIDQLRRLRVLQALQRADGHPMGEKAILNTVRVDHELSPTLERVRRSLNYLGDNGLAQLLYVEGSEWVAAYITDAGVSFLQAEAKPDGLEIYHPSDRPEPAPVDQRGRKSTIETLPPEVKAWLDGELVRRGFHDYVELAELLKEEGYEISKSAVGRYGKRQKEQLKTLRQKAEMAKAAAQVFGADHIAISQGTIATSIAAIVDAIEEREYGTDKEKLSSLAGALPKLISTDLSTRKFQIEQAARTKALDEAAEAVGKAAQQQGLTADQAQFWREQVLGVK</sequence>
<evidence type="ECO:0000313" key="2">
    <source>
        <dbReference type="EMBL" id="OOZ41648.1"/>
    </source>
</evidence>
<dbReference type="OrthoDB" id="371328at2"/>
<comment type="caution">
    <text evidence="2">The sequence shown here is derived from an EMBL/GenBank/DDBJ whole genome shotgun (WGS) entry which is preliminary data.</text>
</comment>
<dbReference type="AlphaFoldDB" id="A0A1T2L952"/>
<keyword evidence="3" id="KW-1185">Reference proteome</keyword>
<organism evidence="2 3">
    <name type="scientific">Solemya pervernicosa gill symbiont</name>
    <dbReference type="NCBI Taxonomy" id="642797"/>
    <lineage>
        <taxon>Bacteria</taxon>
        <taxon>Pseudomonadati</taxon>
        <taxon>Pseudomonadota</taxon>
        <taxon>Gammaproteobacteria</taxon>
        <taxon>sulfur-oxidizing symbionts</taxon>
    </lineage>
</organism>
<name>A0A1T2L952_9GAMM</name>
<gene>
    <name evidence="2" type="ORF">BOW53_02930</name>
</gene>
<reference evidence="2 3" key="1">
    <citation type="submission" date="2016-11" db="EMBL/GenBank/DDBJ databases">
        <title>Mixed transmission modes and dynamic genome evolution in an obligate animal-bacterial symbiosis.</title>
        <authorList>
            <person name="Russell S.L."/>
            <person name="Corbett-Detig R.B."/>
            <person name="Cavanaugh C.M."/>
        </authorList>
    </citation>
    <scope>NUCLEOTIDE SEQUENCE [LARGE SCALE GENOMIC DNA]</scope>
    <source>
        <strain evidence="2">Sveles-Q1</strain>
    </source>
</reference>
<evidence type="ECO:0000256" key="1">
    <source>
        <dbReference type="SAM" id="MobiDB-lite"/>
    </source>
</evidence>
<dbReference type="EMBL" id="MPRL01000007">
    <property type="protein sequence ID" value="OOZ41648.1"/>
    <property type="molecule type" value="Genomic_DNA"/>
</dbReference>
<accession>A0A1T2L952</accession>
<dbReference type="Pfam" id="PF11985">
    <property type="entry name" value="Phage_Mu_Gp27"/>
    <property type="match status" value="1"/>
</dbReference>
<evidence type="ECO:0000313" key="3">
    <source>
        <dbReference type="Proteomes" id="UP000191110"/>
    </source>
</evidence>
<dbReference type="Proteomes" id="UP000191110">
    <property type="component" value="Unassembled WGS sequence"/>
</dbReference>
<protein>
    <submittedName>
        <fullName evidence="2">Uncharacterized protein</fullName>
    </submittedName>
</protein>
<dbReference type="InterPro" id="IPR021874">
    <property type="entry name" value="Phage_Mu_Gp27"/>
</dbReference>